<protein>
    <submittedName>
        <fullName evidence="1">Uncharacterized protein</fullName>
    </submittedName>
</protein>
<comment type="caution">
    <text evidence="1">The sequence shown here is derived from an EMBL/GenBank/DDBJ whole genome shotgun (WGS) entry which is preliminary data.</text>
</comment>
<evidence type="ECO:0000313" key="1">
    <source>
        <dbReference type="EMBL" id="GAH93810.1"/>
    </source>
</evidence>
<organism evidence="1">
    <name type="scientific">marine sediment metagenome</name>
    <dbReference type="NCBI Taxonomy" id="412755"/>
    <lineage>
        <taxon>unclassified sequences</taxon>
        <taxon>metagenomes</taxon>
        <taxon>ecological metagenomes</taxon>
    </lineage>
</organism>
<dbReference type="AlphaFoldDB" id="X1KJM7"/>
<proteinExistence type="predicted"/>
<accession>X1KJM7</accession>
<reference evidence="1" key="1">
    <citation type="journal article" date="2014" name="Front. Microbiol.">
        <title>High frequency of phylogenetically diverse reductive dehalogenase-homologous genes in deep subseafloor sedimentary metagenomes.</title>
        <authorList>
            <person name="Kawai M."/>
            <person name="Futagami T."/>
            <person name="Toyoda A."/>
            <person name="Takaki Y."/>
            <person name="Nishi S."/>
            <person name="Hori S."/>
            <person name="Arai W."/>
            <person name="Tsubouchi T."/>
            <person name="Morono Y."/>
            <person name="Uchiyama I."/>
            <person name="Ito T."/>
            <person name="Fujiyama A."/>
            <person name="Inagaki F."/>
            <person name="Takami H."/>
        </authorList>
    </citation>
    <scope>NUCLEOTIDE SEQUENCE</scope>
    <source>
        <strain evidence="1">Expedition CK06-06</strain>
    </source>
</reference>
<sequence length="111" mass="12194">MLSPSEYEALAKEIAGMLGMEYVDGELRYPASVKDFDTSDAGIEWIPIHKLNAYLSNEAWLTSLSYSQVKFWLGVLKFMLKSGRPPDIDFQAPDDVLVFEAGPSAGDLGGC</sequence>
<gene>
    <name evidence="1" type="ORF">S06H3_00652</name>
</gene>
<dbReference type="EMBL" id="BARV01000126">
    <property type="protein sequence ID" value="GAH93810.1"/>
    <property type="molecule type" value="Genomic_DNA"/>
</dbReference>
<name>X1KJM7_9ZZZZ</name>